<name>X0U559_9ZZZZ</name>
<feature type="transmembrane region" description="Helical" evidence="1">
    <location>
        <begin position="120"/>
        <end position="139"/>
    </location>
</feature>
<dbReference type="EMBL" id="BARS01015795">
    <property type="protein sequence ID" value="GAF94461.1"/>
    <property type="molecule type" value="Genomic_DNA"/>
</dbReference>
<comment type="caution">
    <text evidence="2">The sequence shown here is derived from an EMBL/GenBank/DDBJ whole genome shotgun (WGS) entry which is preliminary data.</text>
</comment>
<feature type="non-terminal residue" evidence="2">
    <location>
        <position position="1"/>
    </location>
</feature>
<reference evidence="2" key="1">
    <citation type="journal article" date="2014" name="Front. Microbiol.">
        <title>High frequency of phylogenetically diverse reductive dehalogenase-homologous genes in deep subseafloor sedimentary metagenomes.</title>
        <authorList>
            <person name="Kawai M."/>
            <person name="Futagami T."/>
            <person name="Toyoda A."/>
            <person name="Takaki Y."/>
            <person name="Nishi S."/>
            <person name="Hori S."/>
            <person name="Arai W."/>
            <person name="Tsubouchi T."/>
            <person name="Morono Y."/>
            <person name="Uchiyama I."/>
            <person name="Ito T."/>
            <person name="Fujiyama A."/>
            <person name="Inagaki F."/>
            <person name="Takami H."/>
        </authorList>
    </citation>
    <scope>NUCLEOTIDE SEQUENCE</scope>
    <source>
        <strain evidence="2">Expedition CK06-06</strain>
    </source>
</reference>
<keyword evidence="1" id="KW-0472">Membrane</keyword>
<sequence length="259" mass="28836">KPPSALQGFQPWMVVAGVAVVLLIVLLFFVKWWAAIMIASAVGLYADASLARITRVKPTSPGSPVGPMIWGLIGFAFVVGPAIYILLRPKLLAYSPDDIEEADVDEDELEEEGKMRAPSLASPGVVLVLAGAIGLGYMFPKPPWLTLKLGKDVTSGRRIRRSDKRNTYDEDKPFHALLRAHKALDEEYKTLNYTVVPKGGDEEAAEPQEIGWDEEVAGSSLRIWVWQIQIDEPGAYVLKVTREDGKRLIRKEFRIRRVQ</sequence>
<dbReference type="AlphaFoldDB" id="X0U559"/>
<evidence type="ECO:0000256" key="1">
    <source>
        <dbReference type="SAM" id="Phobius"/>
    </source>
</evidence>
<protein>
    <submittedName>
        <fullName evidence="2">Uncharacterized protein</fullName>
    </submittedName>
</protein>
<evidence type="ECO:0000313" key="2">
    <source>
        <dbReference type="EMBL" id="GAF94461.1"/>
    </source>
</evidence>
<accession>X0U559</accession>
<proteinExistence type="predicted"/>
<keyword evidence="1" id="KW-0812">Transmembrane</keyword>
<feature type="transmembrane region" description="Helical" evidence="1">
    <location>
        <begin position="12"/>
        <end position="30"/>
    </location>
</feature>
<organism evidence="2">
    <name type="scientific">marine sediment metagenome</name>
    <dbReference type="NCBI Taxonomy" id="412755"/>
    <lineage>
        <taxon>unclassified sequences</taxon>
        <taxon>metagenomes</taxon>
        <taxon>ecological metagenomes</taxon>
    </lineage>
</organism>
<gene>
    <name evidence="2" type="ORF">S01H1_26082</name>
</gene>
<keyword evidence="1" id="KW-1133">Transmembrane helix</keyword>
<feature type="transmembrane region" description="Helical" evidence="1">
    <location>
        <begin position="65"/>
        <end position="87"/>
    </location>
</feature>